<evidence type="ECO:0000256" key="1">
    <source>
        <dbReference type="SAM" id="Phobius"/>
    </source>
</evidence>
<feature type="transmembrane region" description="Helical" evidence="1">
    <location>
        <begin position="344"/>
        <end position="361"/>
    </location>
</feature>
<keyword evidence="1" id="KW-0472">Membrane</keyword>
<comment type="caution">
    <text evidence="2">The sequence shown here is derived from an EMBL/GenBank/DDBJ whole genome shotgun (WGS) entry which is preliminary data.</text>
</comment>
<keyword evidence="1" id="KW-1133">Transmembrane helix</keyword>
<feature type="transmembrane region" description="Helical" evidence="1">
    <location>
        <begin position="12"/>
        <end position="30"/>
    </location>
</feature>
<proteinExistence type="predicted"/>
<dbReference type="Proteomes" id="UP000007364">
    <property type="component" value="Unassembled WGS sequence"/>
</dbReference>
<sequence>MYDLFPIENYSSIYYNIQLVVILLTLLHTQLFDYRDKATHKYLSIIGWPYALFIVLFIGLRPVNGIFVDMTTYAYMFYRETIGNPVEIGTDIAFAFLLKLSARLTNETGFFFICAFLYIGSLVIASKNFFKSYWIYCFIALVASFSFYAYGVNGIRNGMATSIFVLGISYHKKPVISGIVLTVSCLFHQSMYLPTLAYLITFFHNNPKTYLIAWFAAIPLSLVFGSFFVGLFAGLGFADDRLSDYLLSEASANEFSSTGFRWDFLIYGATGTLAGWYFIFKKQYKDKAYHRIYGTFLIANAFWILVITANFSNRFAYLSWFLLAIVIFYPFLKKRFFAYQHQVFGAVLLLYFLFTYLMNLLKPSL</sequence>
<feature type="transmembrane region" description="Helical" evidence="1">
    <location>
        <begin position="133"/>
        <end position="155"/>
    </location>
</feature>
<feature type="transmembrane region" description="Helical" evidence="1">
    <location>
        <begin position="42"/>
        <end position="60"/>
    </location>
</feature>
<dbReference type="eggNOG" id="ENOG502Z8DC">
    <property type="taxonomic scope" value="Bacteria"/>
</dbReference>
<keyword evidence="3" id="KW-1185">Reference proteome</keyword>
<dbReference type="RefSeq" id="WP_008990415.1">
    <property type="nucleotide sequence ID" value="NZ_AMSG01000002.1"/>
</dbReference>
<feature type="transmembrane region" description="Helical" evidence="1">
    <location>
        <begin position="108"/>
        <end position="126"/>
    </location>
</feature>
<feature type="transmembrane region" description="Helical" evidence="1">
    <location>
        <begin position="211"/>
        <end position="238"/>
    </location>
</feature>
<feature type="transmembrane region" description="Helical" evidence="1">
    <location>
        <begin position="264"/>
        <end position="280"/>
    </location>
</feature>
<evidence type="ECO:0008006" key="4">
    <source>
        <dbReference type="Google" id="ProtNLM"/>
    </source>
</evidence>
<dbReference type="EMBL" id="AMSG01000002">
    <property type="protein sequence ID" value="EKF56396.1"/>
    <property type="molecule type" value="Genomic_DNA"/>
</dbReference>
<feature type="transmembrane region" description="Helical" evidence="1">
    <location>
        <begin position="175"/>
        <end position="199"/>
    </location>
</feature>
<name>K2Q6D2_9FLAO</name>
<feature type="transmembrane region" description="Helical" evidence="1">
    <location>
        <begin position="315"/>
        <end position="332"/>
    </location>
</feature>
<dbReference type="InterPro" id="IPR049458">
    <property type="entry name" value="EpsG-like"/>
</dbReference>
<organism evidence="2 3">
    <name type="scientific">Galbibacter marinus</name>
    <dbReference type="NCBI Taxonomy" id="555500"/>
    <lineage>
        <taxon>Bacteria</taxon>
        <taxon>Pseudomonadati</taxon>
        <taxon>Bacteroidota</taxon>
        <taxon>Flavobacteriia</taxon>
        <taxon>Flavobacteriales</taxon>
        <taxon>Flavobacteriaceae</taxon>
        <taxon>Galbibacter</taxon>
    </lineage>
</organism>
<keyword evidence="1" id="KW-0812">Transmembrane</keyword>
<dbReference type="Pfam" id="PF14897">
    <property type="entry name" value="EpsG"/>
    <property type="match status" value="1"/>
</dbReference>
<feature type="transmembrane region" description="Helical" evidence="1">
    <location>
        <begin position="292"/>
        <end position="309"/>
    </location>
</feature>
<dbReference type="AlphaFoldDB" id="K2Q6D2"/>
<protein>
    <recommendedName>
        <fullName evidence="4">EpsG family protein</fullName>
    </recommendedName>
</protein>
<evidence type="ECO:0000313" key="3">
    <source>
        <dbReference type="Proteomes" id="UP000007364"/>
    </source>
</evidence>
<gene>
    <name evidence="2" type="ORF">I215_02698</name>
</gene>
<evidence type="ECO:0000313" key="2">
    <source>
        <dbReference type="EMBL" id="EKF56396.1"/>
    </source>
</evidence>
<dbReference type="STRING" id="555500.I215_02698"/>
<reference evidence="2 3" key="1">
    <citation type="journal article" date="2012" name="J. Bacteriol.">
        <title>Genome Sequence of Galbibacter marinum Type Strain ck-I2-15.</title>
        <authorList>
            <person name="Lai Q."/>
            <person name="Li C."/>
            <person name="Shao Z."/>
        </authorList>
    </citation>
    <scope>NUCLEOTIDE SEQUENCE [LARGE SCALE GENOMIC DNA]</scope>
    <source>
        <strain evidence="3">ck-I2-15</strain>
    </source>
</reference>
<dbReference type="OrthoDB" id="1112074at2"/>
<accession>K2Q6D2</accession>